<keyword evidence="15" id="KW-0675">Receptor</keyword>
<dbReference type="GO" id="GO:0048544">
    <property type="term" value="P:recognition of pollen"/>
    <property type="evidence" value="ECO:0007669"/>
    <property type="project" value="InterPro"/>
</dbReference>
<feature type="transmembrane region" description="Helical" evidence="20">
    <location>
        <begin position="780"/>
        <end position="798"/>
    </location>
</feature>
<dbReference type="InterPro" id="IPR001480">
    <property type="entry name" value="Bulb-type_lectin_dom"/>
</dbReference>
<dbReference type="InterPro" id="IPR011009">
    <property type="entry name" value="Kinase-like_dom_sf"/>
</dbReference>
<keyword evidence="11 19" id="KW-0067">ATP-binding</keyword>
<dbReference type="InterPro" id="IPR000858">
    <property type="entry name" value="S_locus_glycoprot_dom"/>
</dbReference>
<evidence type="ECO:0000313" key="24">
    <source>
        <dbReference type="EMBL" id="KAF4360236.1"/>
    </source>
</evidence>
<dbReference type="SUPFAM" id="SSF51110">
    <property type="entry name" value="alpha-D-mannose-specific plant lectins"/>
    <property type="match status" value="2"/>
</dbReference>
<keyword evidence="25" id="KW-1185">Reference proteome</keyword>
<dbReference type="SMART" id="SM00108">
    <property type="entry name" value="B_lectin"/>
    <property type="match status" value="2"/>
</dbReference>
<evidence type="ECO:0000256" key="3">
    <source>
        <dbReference type="ARBA" id="ARBA00022527"/>
    </source>
</evidence>
<evidence type="ECO:0000256" key="13">
    <source>
        <dbReference type="ARBA" id="ARBA00023136"/>
    </source>
</evidence>
<evidence type="ECO:0000256" key="8">
    <source>
        <dbReference type="ARBA" id="ARBA00022734"/>
    </source>
</evidence>
<evidence type="ECO:0000256" key="12">
    <source>
        <dbReference type="ARBA" id="ARBA00022989"/>
    </source>
</evidence>
<name>A0A7J6EPK6_CANSA</name>
<keyword evidence="5" id="KW-0808">Transferase</keyword>
<dbReference type="Gene3D" id="2.90.10.10">
    <property type="entry name" value="Bulb-type lectin domain"/>
    <property type="match status" value="4"/>
</dbReference>
<dbReference type="InterPro" id="IPR017441">
    <property type="entry name" value="Protein_kinase_ATP_BS"/>
</dbReference>
<evidence type="ECO:0000256" key="1">
    <source>
        <dbReference type="ARBA" id="ARBA00004479"/>
    </source>
</evidence>
<feature type="domain" description="Bulb-type lectin" evidence="23">
    <location>
        <begin position="807"/>
        <end position="925"/>
    </location>
</feature>
<reference evidence="24 25" key="1">
    <citation type="journal article" date="2020" name="bioRxiv">
        <title>Sequence and annotation of 42 cannabis genomes reveals extensive copy number variation in cannabinoid synthesis and pathogen resistance genes.</title>
        <authorList>
            <person name="Mckernan K.J."/>
            <person name="Helbert Y."/>
            <person name="Kane L.T."/>
            <person name="Ebling H."/>
            <person name="Zhang L."/>
            <person name="Liu B."/>
            <person name="Eaton Z."/>
            <person name="Mclaughlin S."/>
            <person name="Kingan S."/>
            <person name="Baybayan P."/>
            <person name="Concepcion G."/>
            <person name="Jordan M."/>
            <person name="Riva A."/>
            <person name="Barbazuk W."/>
            <person name="Harkins T."/>
        </authorList>
    </citation>
    <scope>NUCLEOTIDE SEQUENCE [LARGE SCALE GENOMIC DNA]</scope>
    <source>
        <strain evidence="25">cv. Jamaican Lion 4</strain>
        <tissue evidence="24">Leaf</tissue>
    </source>
</reference>
<evidence type="ECO:0000256" key="10">
    <source>
        <dbReference type="ARBA" id="ARBA00022777"/>
    </source>
</evidence>
<feature type="binding site" evidence="19">
    <location>
        <position position="1295"/>
    </location>
    <ligand>
        <name>ATP</name>
        <dbReference type="ChEBI" id="CHEBI:30616"/>
    </ligand>
</feature>
<dbReference type="InterPro" id="IPR051343">
    <property type="entry name" value="G-type_lectin_kinases/EP1-like"/>
</dbReference>
<sequence length="1558" mass="174381">MGALTLVFFILIVTKVSIVFAQQRDNKISLGSSLTPNTNNSYWLSKTGKFAFGFYKIQNNGFAVGIWFEKINQKTVVWTANRDSPPLSIDDTLLLNSEGRLVLLDKQGQQKSIIANSTELAASASMLDSGNFVLHNSNSTIIWQSFAYPTNTLLPRQPLVAGNQLVSSVSETNRSSGRFRLLLHTNGELGQYPAVYQGGSLAEQQYWSSDTEGEHLSLNLDSNGQLYLVNSTGFNVMNVVEARSLVMCRLTIDVDGILRLYSHDMAQNSSWLVVWSSTSNKCAPIGLCGLNSYCELVDQEPVCLCLPGLDYIDQSKRTSGCKRNSTMEDCRKEVSIVELDGMRWEPDSYAVMPLVDKETCEKSCLRDCTCQIAFSNSEGCYKFKFPLRFSKVGRKGFDITIIKVHNGSFTNEDSDQGIKQGGSGRRKEILIIGFACLSFSLSVLLFSLFLLCRNRYKPYDKVPHNAIADEELSQRSFTYRELELATNGFAEKLGKGAFGTVFKGKLSCGEKTIAVKRLEKVTAEGEVEFRNEMRSIARTHHRNLLRLLGFCHEGSNRLLVYDFMVNGSLANFLYKSEVKPGWNERVCIAKGIARGLLYLHEECENQIIHCDINPNNILIDENHCAKIADFGLAKLLMPDQTRTMTGIKGTRGFVAPEWYKNMAITAKADVYSFGIVLLVVICCRPHVDVNVPENEAILVDWVYECFQANEVGNLVQDEQVDEHEFEKMVKIGLWCVQEDPTIRPGMKKVMAMFEGSADILVPPMFTSYSIKTQKALKLKMEAFIVLFFLLMTNISMITCQKNDTKISLGSSLNPNMTNSYWLSSSGQFAFGFYKTQNNGYEVGIWFEKINQKTVTWTANRDGPPISNDVLLILRSEGRLVLQDEQGLQKALIANSSQPAASASMLDSGNFVLYNSNSTIIWQSFDHPTDTLLPGQSLVAGNQLVSAVSKTNHSTGRFRLQLQTSGNLGQYLATFQGGFLPEQEYWTSDTEGDNLSLNLDSNGQLYLVNSTGFNIKNVIEGRSLVMCRLTIDVDGIFRLYSHNLVQNSSWFVEWSSTTNLCAPIGLCGINSYCQLINQEPVCLCLPGLDYIDKNQKTLGCNRNSTIEGCDKAVSIAELDGLRWEPDTYEFLSLVDKDTCKQSCLNECNCQAAFSNRNGCYKQKFPLRFAKAGRIGFDTTIIKVHNGSNSFINTDAGTTKHVKKEQRIDTLIIGLTCISFSLIIILFSLFFLCRNYFRPSENELDSKNDKEVLSLKSFTYHQLELATNGFNEQLGRGAFGTVFKGILPYGDRAIAVKRLEKVAAEGEVEFRNEVRSIGRTHHRNLLRLLGFCHEGSNRLLVYDFMSNGSLANFLYKSEVKPSWNERVCIAQGIARGLLYLHEECENQIIHCDINPNNILIDENHCAKIADFGLAKLLMPDQTRTMTGIRGTRGFVAPEWHKNMAITAKADVYSFGIVLLVITCCRPHVDVNVPEKEAILVDWVCECFKANEVRNLAQDEEVNMLEFEKMVKIGVWCIQEEPSIRPGMKKVVSMFEGSVDIPVPPSLSSYGSDSNSQLLHG</sequence>
<keyword evidence="3" id="KW-0723">Serine/threonine-protein kinase</keyword>
<keyword evidence="13 20" id="KW-0472">Membrane</keyword>
<evidence type="ECO:0000256" key="7">
    <source>
        <dbReference type="ARBA" id="ARBA00022729"/>
    </source>
</evidence>
<evidence type="ECO:0000256" key="15">
    <source>
        <dbReference type="ARBA" id="ARBA00023170"/>
    </source>
</evidence>
<evidence type="ECO:0000256" key="20">
    <source>
        <dbReference type="SAM" id="Phobius"/>
    </source>
</evidence>
<dbReference type="PROSITE" id="PS00107">
    <property type="entry name" value="PROTEIN_KINASE_ATP"/>
    <property type="match status" value="2"/>
</dbReference>
<keyword evidence="14" id="KW-1015">Disulfide bond</keyword>
<dbReference type="Proteomes" id="UP000583929">
    <property type="component" value="Unassembled WGS sequence"/>
</dbReference>
<dbReference type="InterPro" id="IPR036426">
    <property type="entry name" value="Bulb-type_lectin_dom_sf"/>
</dbReference>
<dbReference type="Gene3D" id="1.10.510.10">
    <property type="entry name" value="Transferase(Phosphotransferase) domain 1"/>
    <property type="match status" value="2"/>
</dbReference>
<dbReference type="FunFam" id="1.10.510.10:FF:000237">
    <property type="entry name" value="G-type lectin S-receptor-like serine/threonine-protein kinase"/>
    <property type="match status" value="2"/>
</dbReference>
<feature type="transmembrane region" description="Helical" evidence="20">
    <location>
        <begin position="1209"/>
        <end position="1230"/>
    </location>
</feature>
<dbReference type="GO" id="GO:0004674">
    <property type="term" value="F:protein serine/threonine kinase activity"/>
    <property type="evidence" value="ECO:0007669"/>
    <property type="project" value="UniProtKB-KW"/>
</dbReference>
<dbReference type="FunFam" id="2.90.10.10:FF:000013">
    <property type="entry name" value="G-type lectin S-receptor-like serine/threonine-protein kinase LECRK1"/>
    <property type="match status" value="2"/>
</dbReference>
<dbReference type="GO" id="GO:0005524">
    <property type="term" value="F:ATP binding"/>
    <property type="evidence" value="ECO:0007669"/>
    <property type="project" value="UniProtKB-UniRule"/>
</dbReference>
<dbReference type="FunFam" id="3.30.200.20:FF:000059">
    <property type="entry name" value="S-receptor-like serine/threonine-protein kinase"/>
    <property type="match status" value="2"/>
</dbReference>
<dbReference type="GO" id="GO:0030246">
    <property type="term" value="F:carbohydrate binding"/>
    <property type="evidence" value="ECO:0007669"/>
    <property type="project" value="UniProtKB-KW"/>
</dbReference>
<comment type="caution">
    <text evidence="24">The sequence shown here is derived from an EMBL/GenBank/DDBJ whole genome shotgun (WGS) entry which is preliminary data.</text>
</comment>
<protein>
    <recommendedName>
        <fullName evidence="2">non-specific serine/threonine protein kinase</fullName>
        <ecNumber evidence="2">2.7.11.1</ecNumber>
    </recommendedName>
</protein>
<feature type="chain" id="PRO_5029674354" description="non-specific serine/threonine protein kinase" evidence="21">
    <location>
        <begin position="22"/>
        <end position="1558"/>
    </location>
</feature>
<evidence type="ECO:0000256" key="2">
    <source>
        <dbReference type="ARBA" id="ARBA00012513"/>
    </source>
</evidence>
<evidence type="ECO:0000256" key="11">
    <source>
        <dbReference type="ARBA" id="ARBA00022840"/>
    </source>
</evidence>
<evidence type="ECO:0000259" key="23">
    <source>
        <dbReference type="PROSITE" id="PS50927"/>
    </source>
</evidence>
<dbReference type="Pfam" id="PF00954">
    <property type="entry name" value="S_locus_glycop"/>
    <property type="match status" value="2"/>
</dbReference>
<keyword evidence="16" id="KW-0325">Glycoprotein</keyword>
<keyword evidence="9 19" id="KW-0547">Nucleotide-binding</keyword>
<gene>
    <name evidence="24" type="ORF">G4B88_003570</name>
</gene>
<organism evidence="24 25">
    <name type="scientific">Cannabis sativa</name>
    <name type="common">Hemp</name>
    <name type="synonym">Marijuana</name>
    <dbReference type="NCBI Taxonomy" id="3483"/>
    <lineage>
        <taxon>Eukaryota</taxon>
        <taxon>Viridiplantae</taxon>
        <taxon>Streptophyta</taxon>
        <taxon>Embryophyta</taxon>
        <taxon>Tracheophyta</taxon>
        <taxon>Spermatophyta</taxon>
        <taxon>Magnoliopsida</taxon>
        <taxon>eudicotyledons</taxon>
        <taxon>Gunneridae</taxon>
        <taxon>Pentapetalae</taxon>
        <taxon>rosids</taxon>
        <taxon>fabids</taxon>
        <taxon>Rosales</taxon>
        <taxon>Cannabaceae</taxon>
        <taxon>Cannabis</taxon>
    </lineage>
</organism>
<accession>A0A7J6EPK6</accession>
<evidence type="ECO:0000256" key="5">
    <source>
        <dbReference type="ARBA" id="ARBA00022679"/>
    </source>
</evidence>
<evidence type="ECO:0000256" key="6">
    <source>
        <dbReference type="ARBA" id="ARBA00022692"/>
    </source>
</evidence>
<evidence type="ECO:0000256" key="21">
    <source>
        <dbReference type="SAM" id="SignalP"/>
    </source>
</evidence>
<keyword evidence="4" id="KW-0245">EGF-like domain</keyword>
<dbReference type="CDD" id="cd14066">
    <property type="entry name" value="STKc_IRAK"/>
    <property type="match status" value="2"/>
</dbReference>
<dbReference type="Pfam" id="PF00069">
    <property type="entry name" value="Pkinase"/>
    <property type="match status" value="1"/>
</dbReference>
<comment type="subcellular location">
    <subcellularLocation>
        <location evidence="1">Membrane</location>
        <topology evidence="1">Single-pass type I membrane protein</topology>
    </subcellularLocation>
</comment>
<proteinExistence type="predicted"/>
<evidence type="ECO:0000259" key="22">
    <source>
        <dbReference type="PROSITE" id="PS50011"/>
    </source>
</evidence>
<dbReference type="PROSITE" id="PS50011">
    <property type="entry name" value="PROTEIN_KINASE_DOM"/>
    <property type="match status" value="2"/>
</dbReference>
<dbReference type="EC" id="2.7.11.1" evidence="2"/>
<feature type="domain" description="Protein kinase" evidence="22">
    <location>
        <begin position="487"/>
        <end position="765"/>
    </location>
</feature>
<evidence type="ECO:0000256" key="9">
    <source>
        <dbReference type="ARBA" id="ARBA00022741"/>
    </source>
</evidence>
<dbReference type="FunFam" id="2.90.10.10:FF:000026">
    <property type="entry name" value="Serine/threonine-protein kinase"/>
    <property type="match status" value="2"/>
</dbReference>
<dbReference type="PANTHER" id="PTHR47976:SF102">
    <property type="entry name" value="G-TYPE LECTIN S-RECEPTOR-LIKE SERINE_THREONINE-PROTEIN KINASE LECRK3"/>
    <property type="match status" value="1"/>
</dbReference>
<dbReference type="EMBL" id="JAATIQ010000354">
    <property type="protein sequence ID" value="KAF4360236.1"/>
    <property type="molecule type" value="Genomic_DNA"/>
</dbReference>
<dbReference type="Pfam" id="PF07714">
    <property type="entry name" value="PK_Tyr_Ser-Thr"/>
    <property type="match status" value="1"/>
</dbReference>
<evidence type="ECO:0000256" key="17">
    <source>
        <dbReference type="ARBA" id="ARBA00047899"/>
    </source>
</evidence>
<keyword evidence="10" id="KW-0418">Kinase</keyword>
<evidence type="ECO:0000256" key="14">
    <source>
        <dbReference type="ARBA" id="ARBA00023157"/>
    </source>
</evidence>
<dbReference type="InterPro" id="IPR000719">
    <property type="entry name" value="Prot_kinase_dom"/>
</dbReference>
<dbReference type="Gene3D" id="3.30.200.20">
    <property type="entry name" value="Phosphorylase Kinase, domain 1"/>
    <property type="match status" value="2"/>
</dbReference>
<feature type="signal peptide" evidence="21">
    <location>
        <begin position="1"/>
        <end position="21"/>
    </location>
</feature>
<evidence type="ECO:0000256" key="4">
    <source>
        <dbReference type="ARBA" id="ARBA00022536"/>
    </source>
</evidence>
<feature type="domain" description="Bulb-type lectin" evidence="23">
    <location>
        <begin position="27"/>
        <end position="147"/>
    </location>
</feature>
<dbReference type="SUPFAM" id="SSF56112">
    <property type="entry name" value="Protein kinase-like (PK-like)"/>
    <property type="match status" value="2"/>
</dbReference>
<dbReference type="PROSITE" id="PS50927">
    <property type="entry name" value="BULB_LECTIN"/>
    <property type="match status" value="2"/>
</dbReference>
<feature type="binding site" evidence="19">
    <location>
        <position position="516"/>
    </location>
    <ligand>
        <name>ATP</name>
        <dbReference type="ChEBI" id="CHEBI:30616"/>
    </ligand>
</feature>
<evidence type="ECO:0000256" key="16">
    <source>
        <dbReference type="ARBA" id="ARBA00023180"/>
    </source>
</evidence>
<keyword evidence="7 21" id="KW-0732">Signal</keyword>
<keyword evidence="12 20" id="KW-1133">Transmembrane helix</keyword>
<dbReference type="Pfam" id="PF01453">
    <property type="entry name" value="B_lectin"/>
    <property type="match status" value="2"/>
</dbReference>
<comment type="catalytic activity">
    <reaction evidence="17">
        <text>L-threonyl-[protein] + ATP = O-phospho-L-threonyl-[protein] + ADP + H(+)</text>
        <dbReference type="Rhea" id="RHEA:46608"/>
        <dbReference type="Rhea" id="RHEA-COMP:11060"/>
        <dbReference type="Rhea" id="RHEA-COMP:11605"/>
        <dbReference type="ChEBI" id="CHEBI:15378"/>
        <dbReference type="ChEBI" id="CHEBI:30013"/>
        <dbReference type="ChEBI" id="CHEBI:30616"/>
        <dbReference type="ChEBI" id="CHEBI:61977"/>
        <dbReference type="ChEBI" id="CHEBI:456216"/>
        <dbReference type="EC" id="2.7.11.1"/>
    </reaction>
</comment>
<evidence type="ECO:0000256" key="19">
    <source>
        <dbReference type="PROSITE-ProRule" id="PRU10141"/>
    </source>
</evidence>
<evidence type="ECO:0000313" key="25">
    <source>
        <dbReference type="Proteomes" id="UP000583929"/>
    </source>
</evidence>
<dbReference type="PANTHER" id="PTHR47976">
    <property type="entry name" value="G-TYPE LECTIN S-RECEPTOR-LIKE SERINE/THREONINE-PROTEIN KINASE SD2-5"/>
    <property type="match status" value="1"/>
</dbReference>
<keyword evidence="8" id="KW-0430">Lectin</keyword>
<feature type="transmembrane region" description="Helical" evidence="20">
    <location>
        <begin position="429"/>
        <end position="451"/>
    </location>
</feature>
<keyword evidence="6 20" id="KW-0812">Transmembrane</keyword>
<feature type="domain" description="Protein kinase" evidence="22">
    <location>
        <begin position="1266"/>
        <end position="1544"/>
    </location>
</feature>
<dbReference type="GO" id="GO:0016020">
    <property type="term" value="C:membrane"/>
    <property type="evidence" value="ECO:0007669"/>
    <property type="project" value="UniProtKB-SubCell"/>
</dbReference>
<dbReference type="InterPro" id="IPR001245">
    <property type="entry name" value="Ser-Thr/Tyr_kinase_cat_dom"/>
</dbReference>
<evidence type="ECO:0000256" key="18">
    <source>
        <dbReference type="ARBA" id="ARBA00048679"/>
    </source>
</evidence>
<dbReference type="CDD" id="cd00028">
    <property type="entry name" value="B_lectin"/>
    <property type="match status" value="2"/>
</dbReference>
<comment type="catalytic activity">
    <reaction evidence="18">
        <text>L-seryl-[protein] + ATP = O-phospho-L-seryl-[protein] + ADP + H(+)</text>
        <dbReference type="Rhea" id="RHEA:17989"/>
        <dbReference type="Rhea" id="RHEA-COMP:9863"/>
        <dbReference type="Rhea" id="RHEA-COMP:11604"/>
        <dbReference type="ChEBI" id="CHEBI:15378"/>
        <dbReference type="ChEBI" id="CHEBI:29999"/>
        <dbReference type="ChEBI" id="CHEBI:30616"/>
        <dbReference type="ChEBI" id="CHEBI:83421"/>
        <dbReference type="ChEBI" id="CHEBI:456216"/>
        <dbReference type="EC" id="2.7.11.1"/>
    </reaction>
</comment>